<organism evidence="2 3">
    <name type="scientific">Virgibacillus salarius</name>
    <dbReference type="NCBI Taxonomy" id="447199"/>
    <lineage>
        <taxon>Bacteria</taxon>
        <taxon>Bacillati</taxon>
        <taxon>Bacillota</taxon>
        <taxon>Bacilli</taxon>
        <taxon>Bacillales</taxon>
        <taxon>Bacillaceae</taxon>
        <taxon>Virgibacillus</taxon>
    </lineage>
</organism>
<proteinExistence type="predicted"/>
<dbReference type="AlphaFoldDB" id="A0A941DS46"/>
<keyword evidence="1" id="KW-0812">Transmembrane</keyword>
<accession>A0A941DS46</accession>
<feature type="transmembrane region" description="Helical" evidence="1">
    <location>
        <begin position="55"/>
        <end position="74"/>
    </location>
</feature>
<evidence type="ECO:0000313" key="3">
    <source>
        <dbReference type="Proteomes" id="UP000675284"/>
    </source>
</evidence>
<dbReference type="EMBL" id="JAGSOT010000001">
    <property type="protein sequence ID" value="MBR7794497.1"/>
    <property type="molecule type" value="Genomic_DNA"/>
</dbReference>
<evidence type="ECO:0000313" key="2">
    <source>
        <dbReference type="EMBL" id="MBR7794497.1"/>
    </source>
</evidence>
<feature type="transmembrane region" description="Helical" evidence="1">
    <location>
        <begin position="29"/>
        <end position="48"/>
    </location>
</feature>
<dbReference type="RefSeq" id="WP_026681575.1">
    <property type="nucleotide sequence ID" value="NZ_BAAACY010000078.1"/>
</dbReference>
<keyword evidence="3" id="KW-1185">Reference proteome</keyword>
<evidence type="ECO:0000256" key="1">
    <source>
        <dbReference type="SAM" id="Phobius"/>
    </source>
</evidence>
<dbReference type="InterPro" id="IPR025018">
    <property type="entry name" value="DUF3953"/>
</dbReference>
<gene>
    <name evidence="2" type="ORF">KCX74_00390</name>
</gene>
<protein>
    <submittedName>
        <fullName evidence="2">DUF3953 domain-containing protein</fullName>
    </submittedName>
</protein>
<sequence length="75" mass="8333">MKVLRLVLAIIVVSLSSYGLITDTSEVIIPYILLFLGTMLFVTGIIEFKKRKPTAITLMLASGFSFFVTIYTLIS</sequence>
<reference evidence="2" key="1">
    <citation type="submission" date="2021-04" db="EMBL/GenBank/DDBJ databases">
        <title>Isolation and polyphasic classification of algal microorganism.</title>
        <authorList>
            <person name="Wang S."/>
        </authorList>
    </citation>
    <scope>NUCLEOTIDE SEQUENCE</scope>
    <source>
        <strain evidence="2">720a</strain>
    </source>
</reference>
<name>A0A941DS46_9BACI</name>
<dbReference type="Proteomes" id="UP000675284">
    <property type="component" value="Unassembled WGS sequence"/>
</dbReference>
<keyword evidence="1" id="KW-0472">Membrane</keyword>
<keyword evidence="1" id="KW-1133">Transmembrane helix</keyword>
<dbReference type="Pfam" id="PF13129">
    <property type="entry name" value="DUF3953"/>
    <property type="match status" value="1"/>
</dbReference>
<comment type="caution">
    <text evidence="2">The sequence shown here is derived from an EMBL/GenBank/DDBJ whole genome shotgun (WGS) entry which is preliminary data.</text>
</comment>